<sequence>MFSYPQYEKLESAYPVIKETVPSSSLGYATNNKYPQFPPLMSDGRSITTTWQPEAVINDDLLQSNNIRSNWQYRRYLTNNSKDIMEYNFRESSNDVGYYKRPIDLPNIQSNLVSNMNGTPYNFSSVLDQSKPFGYQTSDLKEMYLSREQLDARKISPVITQADLLNSVNK</sequence>
<name>A0A6C0L808_9ZZZZ</name>
<organism evidence="1">
    <name type="scientific">viral metagenome</name>
    <dbReference type="NCBI Taxonomy" id="1070528"/>
    <lineage>
        <taxon>unclassified sequences</taxon>
        <taxon>metagenomes</taxon>
        <taxon>organismal metagenomes</taxon>
    </lineage>
</organism>
<accession>A0A6C0L808</accession>
<proteinExistence type="predicted"/>
<dbReference type="AlphaFoldDB" id="A0A6C0L808"/>
<evidence type="ECO:0000313" key="1">
    <source>
        <dbReference type="EMBL" id="QHU26547.1"/>
    </source>
</evidence>
<reference evidence="1" key="1">
    <citation type="journal article" date="2020" name="Nature">
        <title>Giant virus diversity and host interactions through global metagenomics.</title>
        <authorList>
            <person name="Schulz F."/>
            <person name="Roux S."/>
            <person name="Paez-Espino D."/>
            <person name="Jungbluth S."/>
            <person name="Walsh D.A."/>
            <person name="Denef V.J."/>
            <person name="McMahon K.D."/>
            <person name="Konstantinidis K.T."/>
            <person name="Eloe-Fadrosh E.A."/>
            <person name="Kyrpides N.C."/>
            <person name="Woyke T."/>
        </authorList>
    </citation>
    <scope>NUCLEOTIDE SEQUENCE</scope>
    <source>
        <strain evidence="1">GVMAG-M-3300027759-42</strain>
    </source>
</reference>
<dbReference type="EMBL" id="MN740443">
    <property type="protein sequence ID" value="QHU26547.1"/>
    <property type="molecule type" value="Genomic_DNA"/>
</dbReference>
<protein>
    <submittedName>
        <fullName evidence="1">Uncharacterized protein</fullName>
    </submittedName>
</protein>